<evidence type="ECO:0000256" key="3">
    <source>
        <dbReference type="ARBA" id="ARBA00013726"/>
    </source>
</evidence>
<dbReference type="GO" id="GO:0007131">
    <property type="term" value="P:reciprocal meiotic recombination"/>
    <property type="evidence" value="ECO:0007669"/>
    <property type="project" value="InterPro"/>
</dbReference>
<dbReference type="InterPro" id="IPR040453">
    <property type="entry name" value="Mnd1_HTH"/>
</dbReference>
<comment type="function">
    <text evidence="8">Required for proper homologous chromosome pairing and efficient cross-over and intragenic recombination during meiosis.</text>
</comment>
<evidence type="ECO:0000313" key="12">
    <source>
        <dbReference type="EMBL" id="KAK2723720.1"/>
    </source>
</evidence>
<evidence type="ECO:0000256" key="8">
    <source>
        <dbReference type="PIRNR" id="PIRNR026991"/>
    </source>
</evidence>
<dbReference type="InterPro" id="IPR040661">
    <property type="entry name" value="LZ3wCH"/>
</dbReference>
<evidence type="ECO:0000259" key="10">
    <source>
        <dbReference type="Pfam" id="PF03962"/>
    </source>
</evidence>
<keyword evidence="7" id="KW-0469">Meiosis</keyword>
<comment type="caution">
    <text evidence="12">The sequence shown here is derived from an EMBL/GenBank/DDBJ whole genome shotgun (WGS) entry which is preliminary data.</text>
</comment>
<dbReference type="PANTHER" id="PTHR31398">
    <property type="entry name" value="MEIOTIC NUCLEAR DIVISION PROTEIN 1 HOMOLOG"/>
    <property type="match status" value="1"/>
</dbReference>
<evidence type="ECO:0000259" key="11">
    <source>
        <dbReference type="Pfam" id="PF18517"/>
    </source>
</evidence>
<evidence type="ECO:0000313" key="13">
    <source>
        <dbReference type="Proteomes" id="UP001187531"/>
    </source>
</evidence>
<dbReference type="EMBL" id="JAVRJZ010000004">
    <property type="protein sequence ID" value="KAK2723720.1"/>
    <property type="molecule type" value="Genomic_DNA"/>
</dbReference>
<dbReference type="PIRSF" id="PIRSF026991">
    <property type="entry name" value="Mnd1"/>
    <property type="match status" value="1"/>
</dbReference>
<dbReference type="InterPro" id="IPR005647">
    <property type="entry name" value="Mnd1"/>
</dbReference>
<keyword evidence="5" id="KW-0233">DNA recombination</keyword>
<proteinExistence type="inferred from homology"/>
<dbReference type="Pfam" id="PF18517">
    <property type="entry name" value="LZ3wCH"/>
    <property type="match status" value="1"/>
</dbReference>
<dbReference type="GO" id="GO:0005634">
    <property type="term" value="C:nucleus"/>
    <property type="evidence" value="ECO:0007669"/>
    <property type="project" value="UniProtKB-SubCell"/>
</dbReference>
<evidence type="ECO:0000256" key="2">
    <source>
        <dbReference type="ARBA" id="ARBA00005981"/>
    </source>
</evidence>
<organism evidence="12 13">
    <name type="scientific">Artemia franciscana</name>
    <name type="common">Brine shrimp</name>
    <name type="synonym">Artemia sanfranciscana</name>
    <dbReference type="NCBI Taxonomy" id="6661"/>
    <lineage>
        <taxon>Eukaryota</taxon>
        <taxon>Metazoa</taxon>
        <taxon>Ecdysozoa</taxon>
        <taxon>Arthropoda</taxon>
        <taxon>Crustacea</taxon>
        <taxon>Branchiopoda</taxon>
        <taxon>Anostraca</taxon>
        <taxon>Artemiidae</taxon>
        <taxon>Artemia</taxon>
    </lineage>
</organism>
<feature type="domain" description="Mnd1 HTH" evidence="10">
    <location>
        <begin position="16"/>
        <end position="75"/>
    </location>
</feature>
<dbReference type="AlphaFoldDB" id="A0AA88LJ53"/>
<evidence type="ECO:0000256" key="6">
    <source>
        <dbReference type="ARBA" id="ARBA00023242"/>
    </source>
</evidence>
<dbReference type="PANTHER" id="PTHR31398:SF0">
    <property type="entry name" value="MEIOTIC NUCLEAR DIVISION PROTEIN 1 HOMOLOG"/>
    <property type="match status" value="1"/>
</dbReference>
<feature type="domain" description="Leucine zipper with capping helix" evidence="11">
    <location>
        <begin position="150"/>
        <end position="204"/>
    </location>
</feature>
<evidence type="ECO:0000256" key="1">
    <source>
        <dbReference type="ARBA" id="ARBA00004123"/>
    </source>
</evidence>
<dbReference type="Pfam" id="PF03962">
    <property type="entry name" value="Mnd1"/>
    <property type="match status" value="1"/>
</dbReference>
<keyword evidence="4 9" id="KW-0175">Coiled coil</keyword>
<name>A0AA88LJ53_ARTSF</name>
<comment type="similarity">
    <text evidence="2 8">Belongs to the MND1 family.</text>
</comment>
<sequence length="204" mass="23854">MSKKRGLSLEEKRQRMIEIFYEKKEFFQLKELEKIGPKEKGIIMQSVKEVVQSLADDGLIDTDKIGTSTYFWAFPSKAGNVRKRKVDELSEKLKEIREKKVATLEAIQKSQAGREECSERVSILEALAERNGELKNIQEEIKKYRDCDPEALEETRKMTQVAKEAANRWTDNIHSAKSWCKNKFFIEEEVINKQFEIPEDLDYV</sequence>
<keyword evidence="6 8" id="KW-0539">Nucleus</keyword>
<reference evidence="12" key="1">
    <citation type="submission" date="2023-07" db="EMBL/GenBank/DDBJ databases">
        <title>Chromosome-level genome assembly of Artemia franciscana.</title>
        <authorList>
            <person name="Jo E."/>
        </authorList>
    </citation>
    <scope>NUCLEOTIDE SEQUENCE</scope>
    <source>
        <tissue evidence="12">Whole body</tissue>
    </source>
</reference>
<evidence type="ECO:0000256" key="7">
    <source>
        <dbReference type="ARBA" id="ARBA00023254"/>
    </source>
</evidence>
<keyword evidence="13" id="KW-1185">Reference proteome</keyword>
<gene>
    <name evidence="12" type="ORF">QYM36_002160</name>
</gene>
<dbReference type="GO" id="GO:0003690">
    <property type="term" value="F:double-stranded DNA binding"/>
    <property type="evidence" value="ECO:0007669"/>
    <property type="project" value="InterPro"/>
</dbReference>
<comment type="subcellular location">
    <subcellularLocation>
        <location evidence="1 8">Nucleus</location>
    </subcellularLocation>
</comment>
<evidence type="ECO:0000256" key="5">
    <source>
        <dbReference type="ARBA" id="ARBA00023172"/>
    </source>
</evidence>
<dbReference type="Proteomes" id="UP001187531">
    <property type="component" value="Unassembled WGS sequence"/>
</dbReference>
<evidence type="ECO:0000256" key="9">
    <source>
        <dbReference type="SAM" id="Coils"/>
    </source>
</evidence>
<feature type="coiled-coil region" evidence="9">
    <location>
        <begin position="86"/>
        <end position="147"/>
    </location>
</feature>
<evidence type="ECO:0000256" key="4">
    <source>
        <dbReference type="ARBA" id="ARBA00023054"/>
    </source>
</evidence>
<protein>
    <recommendedName>
        <fullName evidence="3 8">Meiotic nuclear division protein 1 homolog</fullName>
    </recommendedName>
</protein>
<accession>A0AA88LJ53</accession>